<geneLocation type="plasmid" evidence="2 3">
    <name>unnamed1</name>
</geneLocation>
<name>A0AA50H6R9_9HYPH</name>
<keyword evidence="1" id="KW-1133">Transmembrane helix</keyword>
<keyword evidence="1" id="KW-0812">Transmembrane</keyword>
<feature type="transmembrane region" description="Helical" evidence="1">
    <location>
        <begin position="6"/>
        <end position="26"/>
    </location>
</feature>
<dbReference type="RefSeq" id="WP_306039937.1">
    <property type="nucleotide sequence ID" value="NZ_CP132303.1"/>
</dbReference>
<sequence length="105" mass="11117">MSGRALFGILIGWIGWAGGFLLLYVLQATGCRAGWDGHLLGPISALRLLLIITTVAIVLVLIWFTVKANRHGSTSSLARIGVLANSAAILAALCFTGVIWLRLCA</sequence>
<evidence type="ECO:0000256" key="1">
    <source>
        <dbReference type="SAM" id="Phobius"/>
    </source>
</evidence>
<feature type="transmembrane region" description="Helical" evidence="1">
    <location>
        <begin position="46"/>
        <end position="66"/>
    </location>
</feature>
<evidence type="ECO:0008006" key="4">
    <source>
        <dbReference type="Google" id="ProtNLM"/>
    </source>
</evidence>
<gene>
    <name evidence="2" type="ORF">Q9313_19915</name>
</gene>
<keyword evidence="1" id="KW-0472">Membrane</keyword>
<protein>
    <recommendedName>
        <fullName evidence="4">Transmembrane protein</fullName>
    </recommendedName>
</protein>
<keyword evidence="3" id="KW-1185">Reference proteome</keyword>
<proteinExistence type="predicted"/>
<evidence type="ECO:0000313" key="2">
    <source>
        <dbReference type="EMBL" id="WLS00335.1"/>
    </source>
</evidence>
<keyword evidence="2" id="KW-0614">Plasmid</keyword>
<dbReference type="EMBL" id="CP132303">
    <property type="protein sequence ID" value="WLS00335.1"/>
    <property type="molecule type" value="Genomic_DNA"/>
</dbReference>
<organism evidence="2 3">
    <name type="scientific">Shinella sumterensis</name>
    <dbReference type="NCBI Taxonomy" id="1967501"/>
    <lineage>
        <taxon>Bacteria</taxon>
        <taxon>Pseudomonadati</taxon>
        <taxon>Pseudomonadota</taxon>
        <taxon>Alphaproteobacteria</taxon>
        <taxon>Hyphomicrobiales</taxon>
        <taxon>Rhizobiaceae</taxon>
        <taxon>Shinella</taxon>
    </lineage>
</organism>
<accession>A0AA50H6R9</accession>
<reference evidence="2 3" key="1">
    <citation type="submission" date="2023-08" db="EMBL/GenBank/DDBJ databases">
        <title>Pathogen: clinical or host-associated sample.</title>
        <authorList>
            <person name="Hergert J."/>
            <person name="Casey R."/>
            <person name="Wagner J."/>
            <person name="Young E.L."/>
            <person name="Oakeson K.F."/>
        </authorList>
    </citation>
    <scope>NUCLEOTIDE SEQUENCE [LARGE SCALE GENOMIC DNA]</scope>
    <source>
        <strain evidence="2 3">1760953</strain>
        <plasmid evidence="2 3">unnamed1</plasmid>
    </source>
</reference>
<dbReference type="Proteomes" id="UP001234585">
    <property type="component" value="Plasmid unnamed1"/>
</dbReference>
<evidence type="ECO:0000313" key="3">
    <source>
        <dbReference type="Proteomes" id="UP001234585"/>
    </source>
</evidence>
<feature type="transmembrane region" description="Helical" evidence="1">
    <location>
        <begin position="78"/>
        <end position="101"/>
    </location>
</feature>
<dbReference type="AlphaFoldDB" id="A0AA50H6R9"/>